<feature type="region of interest" description="Disordered" evidence="4">
    <location>
        <begin position="1"/>
        <end position="30"/>
    </location>
</feature>
<feature type="compositionally biased region" description="Basic and acidic residues" evidence="4">
    <location>
        <begin position="9"/>
        <end position="25"/>
    </location>
</feature>
<dbReference type="KEGG" id="lamb:KBB96_18885"/>
<evidence type="ECO:0000256" key="2">
    <source>
        <dbReference type="ARBA" id="ARBA00022603"/>
    </source>
</evidence>
<accession>A0A975J3N2</accession>
<proteinExistence type="inferred from homology"/>
<dbReference type="SUPFAM" id="SSF75217">
    <property type="entry name" value="alpha/beta knot"/>
    <property type="match status" value="1"/>
</dbReference>
<evidence type="ECO:0000313" key="7">
    <source>
        <dbReference type="Proteomes" id="UP000676169"/>
    </source>
</evidence>
<dbReference type="GO" id="GO:0005829">
    <property type="term" value="C:cytosol"/>
    <property type="evidence" value="ECO:0007669"/>
    <property type="project" value="TreeGrafter"/>
</dbReference>
<dbReference type="CDD" id="cd18103">
    <property type="entry name" value="SpoU-like_RlmB"/>
    <property type="match status" value="1"/>
</dbReference>
<evidence type="ECO:0000256" key="1">
    <source>
        <dbReference type="ARBA" id="ARBA00007228"/>
    </source>
</evidence>
<dbReference type="InterPro" id="IPR029026">
    <property type="entry name" value="tRNA_m1G_MTases_N"/>
</dbReference>
<dbReference type="EMBL" id="CP073100">
    <property type="protein sequence ID" value="QUE53346.1"/>
    <property type="molecule type" value="Genomic_DNA"/>
</dbReference>
<keyword evidence="3" id="KW-0808">Transferase</keyword>
<sequence length="198" mass="21582">MKQRPRGPGRHEHQARENRHVRETEETTPSMDEEDLYALLADKKDAFVLILDCVQDPHNLGAILRTADGAGVHAVVAPKDKAVGITDTVRRISVGASDHVPFVQVTNLARTMEKLKAGGLWLVGTSDRADKSIYELDLKGPLGLVLGAEEKGMRRLTEENCDFLASIPMAGKVECLNVSVATGVCLYEAVRQRRGGGK</sequence>
<keyword evidence="7" id="KW-1185">Reference proteome</keyword>
<dbReference type="PANTHER" id="PTHR46429:SF1">
    <property type="entry name" value="23S RRNA (GUANOSINE-2'-O-)-METHYLTRANSFERASE RLMB"/>
    <property type="match status" value="1"/>
</dbReference>
<dbReference type="InterPro" id="IPR001537">
    <property type="entry name" value="SpoU_MeTrfase"/>
</dbReference>
<evidence type="ECO:0000256" key="3">
    <source>
        <dbReference type="ARBA" id="ARBA00022679"/>
    </source>
</evidence>
<dbReference type="GO" id="GO:0032259">
    <property type="term" value="P:methylation"/>
    <property type="evidence" value="ECO:0007669"/>
    <property type="project" value="UniProtKB-KW"/>
</dbReference>
<dbReference type="Proteomes" id="UP000676169">
    <property type="component" value="Chromosome"/>
</dbReference>
<dbReference type="FunFam" id="3.40.1280.10:FF:000008">
    <property type="entry name" value="Group 3 RNA methyltransferase TrmH"/>
    <property type="match status" value="1"/>
</dbReference>
<dbReference type="InterPro" id="IPR004441">
    <property type="entry name" value="rRNA_MeTrfase_TrmH"/>
</dbReference>
<evidence type="ECO:0000259" key="5">
    <source>
        <dbReference type="Pfam" id="PF00588"/>
    </source>
</evidence>
<reference evidence="6" key="1">
    <citation type="submission" date="2021-04" db="EMBL/GenBank/DDBJ databases">
        <title>Luteolibacter sp. 32A isolated from the skin of an Anderson's salamander (Ambystoma andersonii).</title>
        <authorList>
            <person name="Spergser J."/>
            <person name="Busse H.-J."/>
        </authorList>
    </citation>
    <scope>NUCLEOTIDE SEQUENCE</scope>
    <source>
        <strain evidence="6">32A</strain>
    </source>
</reference>
<feature type="domain" description="tRNA/rRNA methyltransferase SpoU type" evidence="5">
    <location>
        <begin position="47"/>
        <end position="187"/>
    </location>
</feature>
<evidence type="ECO:0000313" key="6">
    <source>
        <dbReference type="EMBL" id="QUE53346.1"/>
    </source>
</evidence>
<evidence type="ECO:0000256" key="4">
    <source>
        <dbReference type="SAM" id="MobiDB-lite"/>
    </source>
</evidence>
<dbReference type="GO" id="GO:0006396">
    <property type="term" value="P:RNA processing"/>
    <property type="evidence" value="ECO:0007669"/>
    <property type="project" value="InterPro"/>
</dbReference>
<organism evidence="6 7">
    <name type="scientific">Luteolibacter ambystomatis</name>
    <dbReference type="NCBI Taxonomy" id="2824561"/>
    <lineage>
        <taxon>Bacteria</taxon>
        <taxon>Pseudomonadati</taxon>
        <taxon>Verrucomicrobiota</taxon>
        <taxon>Verrucomicrobiia</taxon>
        <taxon>Verrucomicrobiales</taxon>
        <taxon>Verrucomicrobiaceae</taxon>
        <taxon>Luteolibacter</taxon>
    </lineage>
</organism>
<gene>
    <name evidence="6" type="primary">rlmB</name>
    <name evidence="6" type="ORF">KBB96_18885</name>
</gene>
<name>A0A975J3N2_9BACT</name>
<dbReference type="NCBIfam" id="TIGR00186">
    <property type="entry name" value="rRNA_methyl_3"/>
    <property type="match status" value="1"/>
</dbReference>
<dbReference type="Pfam" id="PF00588">
    <property type="entry name" value="SpoU_methylase"/>
    <property type="match status" value="1"/>
</dbReference>
<dbReference type="AlphaFoldDB" id="A0A975J3N2"/>
<protein>
    <submittedName>
        <fullName evidence="6">23S rRNA (Guanosine(2251)-2'-O)-methyltransferase RlmB</fullName>
    </submittedName>
</protein>
<dbReference type="InterPro" id="IPR029028">
    <property type="entry name" value="Alpha/beta_knot_MTases"/>
</dbReference>
<keyword evidence="2" id="KW-0489">Methyltransferase</keyword>
<dbReference type="PANTHER" id="PTHR46429">
    <property type="entry name" value="23S RRNA (GUANOSINE-2'-O-)-METHYLTRANSFERASE RLMB"/>
    <property type="match status" value="1"/>
</dbReference>
<dbReference type="GO" id="GO:0003723">
    <property type="term" value="F:RNA binding"/>
    <property type="evidence" value="ECO:0007669"/>
    <property type="project" value="InterPro"/>
</dbReference>
<dbReference type="GO" id="GO:0008173">
    <property type="term" value="F:RNA methyltransferase activity"/>
    <property type="evidence" value="ECO:0007669"/>
    <property type="project" value="InterPro"/>
</dbReference>
<dbReference type="Gene3D" id="3.40.1280.10">
    <property type="match status" value="1"/>
</dbReference>
<comment type="similarity">
    <text evidence="1">Belongs to the class IV-like SAM-binding methyltransferase superfamily. RNA methyltransferase TrmH family.</text>
</comment>